<keyword evidence="2" id="KW-1185">Reference proteome</keyword>
<sequence length="96" mass="10927">MSSAFEDIAAEQEAIRARWGEQHHPTGAHRGFAPLRRLLQYLCDRAARRGRKTWRHILVEEVLEVLAEPDDPQAMRAELVQVGAVVVAMIDDLDRN</sequence>
<reference evidence="1" key="2">
    <citation type="submission" date="2020-09" db="EMBL/GenBank/DDBJ databases">
        <authorList>
            <person name="Sun Q."/>
            <person name="Ohkuma M."/>
        </authorList>
    </citation>
    <scope>NUCLEOTIDE SEQUENCE</scope>
    <source>
        <strain evidence="1">JCM 4646</strain>
    </source>
</reference>
<dbReference type="GeneID" id="95356422"/>
<evidence type="ECO:0000313" key="2">
    <source>
        <dbReference type="Proteomes" id="UP000617734"/>
    </source>
</evidence>
<comment type="caution">
    <text evidence="1">The sequence shown here is derived from an EMBL/GenBank/DDBJ whole genome shotgun (WGS) entry which is preliminary data.</text>
</comment>
<dbReference type="EMBL" id="BNBO01000047">
    <property type="protein sequence ID" value="GHH80478.1"/>
    <property type="molecule type" value="Genomic_DNA"/>
</dbReference>
<protein>
    <submittedName>
        <fullName evidence="1">Uncharacterized protein</fullName>
    </submittedName>
</protein>
<name>A0A919GAA4_9ACTN</name>
<dbReference type="RefSeq" id="WP_190214138.1">
    <property type="nucleotide sequence ID" value="NZ_BNBO01000047.1"/>
</dbReference>
<accession>A0A919GAA4</accession>
<organism evidence="1 2">
    <name type="scientific">Kitasatospora indigofera</name>
    <dbReference type="NCBI Taxonomy" id="67307"/>
    <lineage>
        <taxon>Bacteria</taxon>
        <taxon>Bacillati</taxon>
        <taxon>Actinomycetota</taxon>
        <taxon>Actinomycetes</taxon>
        <taxon>Kitasatosporales</taxon>
        <taxon>Streptomycetaceae</taxon>
        <taxon>Kitasatospora</taxon>
    </lineage>
</organism>
<evidence type="ECO:0000313" key="1">
    <source>
        <dbReference type="EMBL" id="GHH80478.1"/>
    </source>
</evidence>
<dbReference type="Proteomes" id="UP000617734">
    <property type="component" value="Unassembled WGS sequence"/>
</dbReference>
<dbReference type="AlphaFoldDB" id="A0A919GAA4"/>
<proteinExistence type="predicted"/>
<reference evidence="1" key="1">
    <citation type="journal article" date="2014" name="Int. J. Syst. Evol. Microbiol.">
        <title>Complete genome sequence of Corynebacterium casei LMG S-19264T (=DSM 44701T), isolated from a smear-ripened cheese.</title>
        <authorList>
            <consortium name="US DOE Joint Genome Institute (JGI-PGF)"/>
            <person name="Walter F."/>
            <person name="Albersmeier A."/>
            <person name="Kalinowski J."/>
            <person name="Ruckert C."/>
        </authorList>
    </citation>
    <scope>NUCLEOTIDE SEQUENCE</scope>
    <source>
        <strain evidence="1">JCM 4646</strain>
    </source>
</reference>
<gene>
    <name evidence="1" type="ORF">GCM10018781_61020</name>
</gene>